<accession>A0AAQ3WUT2</accession>
<reference evidence="1 2" key="1">
    <citation type="submission" date="2024-02" db="EMBL/GenBank/DDBJ databases">
        <title>High-quality chromosome-scale genome assembly of Pensacola bahiagrass (Paspalum notatum Flugge var. saurae).</title>
        <authorList>
            <person name="Vega J.M."/>
            <person name="Podio M."/>
            <person name="Orjuela J."/>
            <person name="Siena L.A."/>
            <person name="Pessino S.C."/>
            <person name="Combes M.C."/>
            <person name="Mariac C."/>
            <person name="Albertini E."/>
            <person name="Pupilli F."/>
            <person name="Ortiz J.P.A."/>
            <person name="Leblanc O."/>
        </authorList>
    </citation>
    <scope>NUCLEOTIDE SEQUENCE [LARGE SCALE GENOMIC DNA]</scope>
    <source>
        <strain evidence="1">R1</strain>
        <tissue evidence="1">Leaf</tissue>
    </source>
</reference>
<protein>
    <submittedName>
        <fullName evidence="1">Uncharacterized protein</fullName>
    </submittedName>
</protein>
<proteinExistence type="predicted"/>
<evidence type="ECO:0000313" key="2">
    <source>
        <dbReference type="Proteomes" id="UP001341281"/>
    </source>
</evidence>
<evidence type="ECO:0000313" key="1">
    <source>
        <dbReference type="EMBL" id="WVZ73956.1"/>
    </source>
</evidence>
<dbReference type="Proteomes" id="UP001341281">
    <property type="component" value="Chromosome 05"/>
</dbReference>
<sequence>MEHGGGETSAAGKLKREGEGENYMELACPRVSQIEVSTRCPFGTSRWHPHFLRNKVSISISLPKTKYGQLSEEILKGLRTSI</sequence>
<dbReference type="EMBL" id="CP144749">
    <property type="protein sequence ID" value="WVZ73956.1"/>
    <property type="molecule type" value="Genomic_DNA"/>
</dbReference>
<organism evidence="1 2">
    <name type="scientific">Paspalum notatum var. saurae</name>
    <dbReference type="NCBI Taxonomy" id="547442"/>
    <lineage>
        <taxon>Eukaryota</taxon>
        <taxon>Viridiplantae</taxon>
        <taxon>Streptophyta</taxon>
        <taxon>Embryophyta</taxon>
        <taxon>Tracheophyta</taxon>
        <taxon>Spermatophyta</taxon>
        <taxon>Magnoliopsida</taxon>
        <taxon>Liliopsida</taxon>
        <taxon>Poales</taxon>
        <taxon>Poaceae</taxon>
        <taxon>PACMAD clade</taxon>
        <taxon>Panicoideae</taxon>
        <taxon>Andropogonodae</taxon>
        <taxon>Paspaleae</taxon>
        <taxon>Paspalinae</taxon>
        <taxon>Paspalum</taxon>
    </lineage>
</organism>
<name>A0AAQ3WUT2_PASNO</name>
<dbReference type="AlphaFoldDB" id="A0AAQ3WUT2"/>
<gene>
    <name evidence="1" type="ORF">U9M48_022204</name>
</gene>
<keyword evidence="2" id="KW-1185">Reference proteome</keyword>